<keyword evidence="6" id="KW-1185">Reference proteome</keyword>
<dbReference type="InterPro" id="IPR035979">
    <property type="entry name" value="RBD_domain_sf"/>
</dbReference>
<reference evidence="5" key="1">
    <citation type="submission" date="2020-06" db="EMBL/GenBank/DDBJ databases">
        <authorList>
            <consortium name="Plant Systems Biology data submission"/>
        </authorList>
    </citation>
    <scope>NUCLEOTIDE SEQUENCE</scope>
    <source>
        <strain evidence="5">D6</strain>
    </source>
</reference>
<proteinExistence type="predicted"/>
<name>A0A9N8DLG1_9STRA</name>
<gene>
    <name evidence="5" type="ORF">SEMRO_196_G083660.1</name>
</gene>
<evidence type="ECO:0000256" key="1">
    <source>
        <dbReference type="ARBA" id="ARBA00022884"/>
    </source>
</evidence>
<feature type="domain" description="RRM" evidence="4">
    <location>
        <begin position="172"/>
        <end position="251"/>
    </location>
</feature>
<dbReference type="OrthoDB" id="1749473at2759"/>
<protein>
    <submittedName>
        <fullName evidence="5">Uncharacterized RNA-binding protein C22E12.02</fullName>
    </submittedName>
</protein>
<keyword evidence="1 2" id="KW-0694">RNA-binding</keyword>
<dbReference type="Pfam" id="PF00076">
    <property type="entry name" value="RRM_1"/>
    <property type="match status" value="1"/>
</dbReference>
<dbReference type="InterPro" id="IPR012677">
    <property type="entry name" value="Nucleotide-bd_a/b_plait_sf"/>
</dbReference>
<dbReference type="PANTHER" id="PTHR47640">
    <property type="entry name" value="TRNA SELENOCYSTEINE 1-ASSOCIATED PROTEIN 1-RELATED-RELATED"/>
    <property type="match status" value="1"/>
</dbReference>
<dbReference type="InterPro" id="IPR050825">
    <property type="entry name" value="RBM42_RBP45_47-like"/>
</dbReference>
<feature type="compositionally biased region" description="Basic and acidic residues" evidence="3">
    <location>
        <begin position="31"/>
        <end position="50"/>
    </location>
</feature>
<evidence type="ECO:0000313" key="5">
    <source>
        <dbReference type="EMBL" id="CAB9504426.1"/>
    </source>
</evidence>
<dbReference type="PROSITE" id="PS50102">
    <property type="entry name" value="RRM"/>
    <property type="match status" value="1"/>
</dbReference>
<dbReference type="InterPro" id="IPR000504">
    <property type="entry name" value="RRM_dom"/>
</dbReference>
<dbReference type="SUPFAM" id="SSF54928">
    <property type="entry name" value="RNA-binding domain, RBD"/>
    <property type="match status" value="1"/>
</dbReference>
<accession>A0A9N8DLG1</accession>
<dbReference type="Proteomes" id="UP001153069">
    <property type="component" value="Unassembled WGS sequence"/>
</dbReference>
<feature type="compositionally biased region" description="Acidic residues" evidence="3">
    <location>
        <begin position="1"/>
        <end position="10"/>
    </location>
</feature>
<evidence type="ECO:0000256" key="2">
    <source>
        <dbReference type="PROSITE-ProRule" id="PRU00176"/>
    </source>
</evidence>
<organism evidence="5 6">
    <name type="scientific">Seminavis robusta</name>
    <dbReference type="NCBI Taxonomy" id="568900"/>
    <lineage>
        <taxon>Eukaryota</taxon>
        <taxon>Sar</taxon>
        <taxon>Stramenopiles</taxon>
        <taxon>Ochrophyta</taxon>
        <taxon>Bacillariophyta</taxon>
        <taxon>Bacillariophyceae</taxon>
        <taxon>Bacillariophycidae</taxon>
        <taxon>Naviculales</taxon>
        <taxon>Naviculaceae</taxon>
        <taxon>Seminavis</taxon>
    </lineage>
</organism>
<dbReference type="Gene3D" id="3.30.70.330">
    <property type="match status" value="1"/>
</dbReference>
<evidence type="ECO:0000259" key="4">
    <source>
        <dbReference type="PROSITE" id="PS50102"/>
    </source>
</evidence>
<sequence length="278" mass="30582">MADDDLDDFFAEVSDAEAKVTEETPGIDESTEQKQGDEETTTKESSEPPTKKQKTSAPVRPRGVVVAASTSVVIPAKKREELVAEMESAAARQQQNEATSHATLTVAAGPIRGPTPAAASIGPAFPAGPSNVNTNSNASSNANETKVKASVRMAAGQAWVDKSLDEWPQNDFRIFVGNLSNEVDDQGLFQHFSKYPSLAKAKVVRHNNNPEKSKGYGFVSLLDPLECARAIREMDQTWLCSRPIRVKRSDWKERDFKVVKKREKKEKKQQKRKGNSII</sequence>
<comment type="caution">
    <text evidence="5">The sequence shown here is derived from an EMBL/GenBank/DDBJ whole genome shotgun (WGS) entry which is preliminary data.</text>
</comment>
<dbReference type="AlphaFoldDB" id="A0A9N8DLG1"/>
<evidence type="ECO:0000256" key="3">
    <source>
        <dbReference type="SAM" id="MobiDB-lite"/>
    </source>
</evidence>
<evidence type="ECO:0000313" key="6">
    <source>
        <dbReference type="Proteomes" id="UP001153069"/>
    </source>
</evidence>
<dbReference type="PANTHER" id="PTHR47640:SF11">
    <property type="entry name" value="RNA-BINDING PROTEIN 42"/>
    <property type="match status" value="1"/>
</dbReference>
<dbReference type="EMBL" id="CAICTM010000195">
    <property type="protein sequence ID" value="CAB9504426.1"/>
    <property type="molecule type" value="Genomic_DNA"/>
</dbReference>
<dbReference type="GO" id="GO:0003729">
    <property type="term" value="F:mRNA binding"/>
    <property type="evidence" value="ECO:0007669"/>
    <property type="project" value="InterPro"/>
</dbReference>
<feature type="region of interest" description="Disordered" evidence="3">
    <location>
        <begin position="1"/>
        <end position="63"/>
    </location>
</feature>
<dbReference type="SMART" id="SM00360">
    <property type="entry name" value="RRM"/>
    <property type="match status" value="1"/>
</dbReference>